<organism evidence="1 2">
    <name type="scientific">Eumeta variegata</name>
    <name type="common">Bagworm moth</name>
    <name type="synonym">Eumeta japonica</name>
    <dbReference type="NCBI Taxonomy" id="151549"/>
    <lineage>
        <taxon>Eukaryota</taxon>
        <taxon>Metazoa</taxon>
        <taxon>Ecdysozoa</taxon>
        <taxon>Arthropoda</taxon>
        <taxon>Hexapoda</taxon>
        <taxon>Insecta</taxon>
        <taxon>Pterygota</taxon>
        <taxon>Neoptera</taxon>
        <taxon>Endopterygota</taxon>
        <taxon>Lepidoptera</taxon>
        <taxon>Glossata</taxon>
        <taxon>Ditrysia</taxon>
        <taxon>Tineoidea</taxon>
        <taxon>Psychidae</taxon>
        <taxon>Oiketicinae</taxon>
        <taxon>Eumeta</taxon>
    </lineage>
</organism>
<name>A0A4C1SVN5_EUMVA</name>
<dbReference type="Proteomes" id="UP000299102">
    <property type="component" value="Unassembled WGS sequence"/>
</dbReference>
<evidence type="ECO:0000313" key="1">
    <source>
        <dbReference type="EMBL" id="GBP05964.1"/>
    </source>
</evidence>
<comment type="caution">
    <text evidence="1">The sequence shown here is derived from an EMBL/GenBank/DDBJ whole genome shotgun (WGS) entry which is preliminary data.</text>
</comment>
<gene>
    <name evidence="1" type="ORF">EVAR_71677_1</name>
</gene>
<protein>
    <recommendedName>
        <fullName evidence="3">EB domain-containing protein</fullName>
    </recommendedName>
</protein>
<dbReference type="OrthoDB" id="5912242at2759"/>
<sequence length="155" mass="17222">MVALDAKCEENSQCQKLDANAICHESKECKCMDQFVNDGGVCASVLGENACNCEAKYFVEDRKYNESVIESVCTAVVERGQYCRYDEDCYQRQLSESEQSMHCTYGECNCKNGFNSLNEGACIRDDLTPTGILTSVALSNFVEFFGFFVSLAALL</sequence>
<dbReference type="EMBL" id="BGZK01007871">
    <property type="protein sequence ID" value="GBP05964.1"/>
    <property type="molecule type" value="Genomic_DNA"/>
</dbReference>
<proteinExistence type="predicted"/>
<reference evidence="1 2" key="1">
    <citation type="journal article" date="2019" name="Commun. Biol.">
        <title>The bagworm genome reveals a unique fibroin gene that provides high tensile strength.</title>
        <authorList>
            <person name="Kono N."/>
            <person name="Nakamura H."/>
            <person name="Ohtoshi R."/>
            <person name="Tomita M."/>
            <person name="Numata K."/>
            <person name="Arakawa K."/>
        </authorList>
    </citation>
    <scope>NUCLEOTIDE SEQUENCE [LARGE SCALE GENOMIC DNA]</scope>
</reference>
<evidence type="ECO:0000313" key="2">
    <source>
        <dbReference type="Proteomes" id="UP000299102"/>
    </source>
</evidence>
<accession>A0A4C1SVN5</accession>
<dbReference type="AlphaFoldDB" id="A0A4C1SVN5"/>
<evidence type="ECO:0008006" key="3">
    <source>
        <dbReference type="Google" id="ProtNLM"/>
    </source>
</evidence>
<keyword evidence="2" id="KW-1185">Reference proteome</keyword>